<dbReference type="FunFam" id="3.40.50.300:FF:001166">
    <property type="entry name" value="ADP-ribosylation factor D"/>
    <property type="match status" value="1"/>
</dbReference>
<gene>
    <name evidence="8" type="ORF">BJG266_LOCUS40333</name>
    <name evidence="9" type="ORF">QVE165_LOCUS57205</name>
</gene>
<comment type="similarity">
    <text evidence="1 7">Belongs to the small GTPase superfamily. Arf family.</text>
</comment>
<protein>
    <recommendedName>
        <fullName evidence="2">ADP-ribosylation factor-like protein 6</fullName>
    </recommendedName>
</protein>
<feature type="binding site" evidence="6">
    <location>
        <position position="43"/>
    </location>
    <ligand>
        <name>Mg(2+)</name>
        <dbReference type="ChEBI" id="CHEBI:18420"/>
    </ligand>
</feature>
<dbReference type="CDD" id="cd00878">
    <property type="entry name" value="Arf_Arl"/>
    <property type="match status" value="1"/>
</dbReference>
<evidence type="ECO:0000256" key="5">
    <source>
        <dbReference type="PIRSR" id="PIRSR606689-1"/>
    </source>
</evidence>
<dbReference type="InterPro" id="IPR027417">
    <property type="entry name" value="P-loop_NTPase"/>
</dbReference>
<dbReference type="SUPFAM" id="SSF52540">
    <property type="entry name" value="P-loop containing nucleoside triphosphate hydrolases"/>
    <property type="match status" value="1"/>
</dbReference>
<dbReference type="EMBL" id="CAJNOM010002274">
    <property type="protein sequence ID" value="CAF1629981.1"/>
    <property type="molecule type" value="Genomic_DNA"/>
</dbReference>
<proteinExistence type="inferred from homology"/>
<evidence type="ECO:0000313" key="8">
    <source>
        <dbReference type="EMBL" id="CAF1449182.1"/>
    </source>
</evidence>
<reference evidence="8" key="1">
    <citation type="submission" date="2021-02" db="EMBL/GenBank/DDBJ databases">
        <authorList>
            <person name="Nowell W R."/>
        </authorList>
    </citation>
    <scope>NUCLEOTIDE SEQUENCE</scope>
</reference>
<feature type="binding site" evidence="5">
    <location>
        <position position="65"/>
    </location>
    <ligand>
        <name>GTP</name>
        <dbReference type="ChEBI" id="CHEBI:37565"/>
    </ligand>
</feature>
<evidence type="ECO:0000313" key="11">
    <source>
        <dbReference type="Proteomes" id="UP000663877"/>
    </source>
</evidence>
<dbReference type="Gene3D" id="3.40.50.300">
    <property type="entry name" value="P-loop containing nucleotide triphosphate hydrolases"/>
    <property type="match status" value="1"/>
</dbReference>
<keyword evidence="6" id="KW-0479">Metal-binding</keyword>
<dbReference type="PANTHER" id="PTHR11711">
    <property type="entry name" value="ADP RIBOSYLATION FACTOR-RELATED"/>
    <property type="match status" value="1"/>
</dbReference>
<dbReference type="SMART" id="SM00175">
    <property type="entry name" value="RAB"/>
    <property type="match status" value="1"/>
</dbReference>
<dbReference type="InterPro" id="IPR005225">
    <property type="entry name" value="Small_GTP-bd"/>
</dbReference>
<name>A0A815PIF4_9BILA</name>
<dbReference type="PROSITE" id="PS51419">
    <property type="entry name" value="RAB"/>
    <property type="match status" value="1"/>
</dbReference>
<dbReference type="AlphaFoldDB" id="A0A815PIF4"/>
<dbReference type="OrthoDB" id="10016159at2759"/>
<evidence type="ECO:0000256" key="4">
    <source>
        <dbReference type="ARBA" id="ARBA00023134"/>
    </source>
</evidence>
<evidence type="ECO:0000256" key="2">
    <source>
        <dbReference type="ARBA" id="ARBA00019766"/>
    </source>
</evidence>
<dbReference type="SMART" id="SM00177">
    <property type="entry name" value="ARF"/>
    <property type="match status" value="1"/>
</dbReference>
<dbReference type="InterPro" id="IPR024156">
    <property type="entry name" value="Small_GTPase_ARF"/>
</dbReference>
<dbReference type="EMBL" id="CAJNOI010001948">
    <property type="protein sequence ID" value="CAF1449182.1"/>
    <property type="molecule type" value="Genomic_DNA"/>
</dbReference>
<dbReference type="Proteomes" id="UP000663832">
    <property type="component" value="Unassembled WGS sequence"/>
</dbReference>
<keyword evidence="10" id="KW-1185">Reference proteome</keyword>
<feature type="binding site" evidence="5">
    <location>
        <begin position="121"/>
        <end position="124"/>
    </location>
    <ligand>
        <name>GTP</name>
        <dbReference type="ChEBI" id="CHEBI:37565"/>
    </ligand>
</feature>
<dbReference type="GO" id="GO:0046872">
    <property type="term" value="F:metal ion binding"/>
    <property type="evidence" value="ECO:0007669"/>
    <property type="project" value="UniProtKB-KW"/>
</dbReference>
<sequence>MNSSTKNVVNKPPSVLITGSSGSGKRTIVHMIKHGKIPDGFPTIGVDFEKLTINEAPLMIWSIGGRSGYRPLLTQYYRRMLGFIFVVDSNDHEGIDEACKKLHEIINNDHFEEKPILIFANKQDLPNATNNDQLQNKLHLDKLNKNIKWHLQATSAIQNQGLDEGFEWLMNSIQNKNDKINPIVETYNDTITMKNHLISLFNITEFTTFIRKIISSSFNFLENVIKYKYTTNFLFKIK</sequence>
<dbReference type="PROSITE" id="PS51417">
    <property type="entry name" value="ARF"/>
    <property type="match status" value="1"/>
</dbReference>
<dbReference type="GO" id="GO:0005525">
    <property type="term" value="F:GTP binding"/>
    <property type="evidence" value="ECO:0007669"/>
    <property type="project" value="UniProtKB-KW"/>
</dbReference>
<organism evidence="8 11">
    <name type="scientific">Adineta steineri</name>
    <dbReference type="NCBI Taxonomy" id="433720"/>
    <lineage>
        <taxon>Eukaryota</taxon>
        <taxon>Metazoa</taxon>
        <taxon>Spiralia</taxon>
        <taxon>Gnathifera</taxon>
        <taxon>Rotifera</taxon>
        <taxon>Eurotatoria</taxon>
        <taxon>Bdelloidea</taxon>
        <taxon>Adinetida</taxon>
        <taxon>Adinetidae</taxon>
        <taxon>Adineta</taxon>
    </lineage>
</organism>
<dbReference type="NCBIfam" id="TIGR00231">
    <property type="entry name" value="small_GTP"/>
    <property type="match status" value="1"/>
</dbReference>
<evidence type="ECO:0000256" key="7">
    <source>
        <dbReference type="RuleBase" id="RU003925"/>
    </source>
</evidence>
<dbReference type="Proteomes" id="UP000663877">
    <property type="component" value="Unassembled WGS sequence"/>
</dbReference>
<dbReference type="InterPro" id="IPR006689">
    <property type="entry name" value="Small_GTPase_ARF/SAR"/>
</dbReference>
<dbReference type="GO" id="GO:0003924">
    <property type="term" value="F:GTPase activity"/>
    <property type="evidence" value="ECO:0007669"/>
    <property type="project" value="InterPro"/>
</dbReference>
<keyword evidence="4 5" id="KW-0342">GTP-binding</keyword>
<dbReference type="PRINTS" id="PR00328">
    <property type="entry name" value="SAR1GTPBP"/>
</dbReference>
<keyword evidence="6" id="KW-0460">Magnesium</keyword>
<dbReference type="Pfam" id="PF00025">
    <property type="entry name" value="Arf"/>
    <property type="match status" value="1"/>
</dbReference>
<keyword evidence="3 5" id="KW-0547">Nucleotide-binding</keyword>
<comment type="caution">
    <text evidence="8">The sequence shown here is derived from an EMBL/GenBank/DDBJ whole genome shotgun (WGS) entry which is preliminary data.</text>
</comment>
<evidence type="ECO:0000313" key="10">
    <source>
        <dbReference type="Proteomes" id="UP000663832"/>
    </source>
</evidence>
<dbReference type="SMART" id="SM00178">
    <property type="entry name" value="SAR"/>
    <property type="match status" value="1"/>
</dbReference>
<evidence type="ECO:0000313" key="9">
    <source>
        <dbReference type="EMBL" id="CAF1629981.1"/>
    </source>
</evidence>
<evidence type="ECO:0000256" key="3">
    <source>
        <dbReference type="ARBA" id="ARBA00022741"/>
    </source>
</evidence>
<accession>A0A815PIF4</accession>
<evidence type="ECO:0000256" key="1">
    <source>
        <dbReference type="ARBA" id="ARBA00010290"/>
    </source>
</evidence>
<evidence type="ECO:0000256" key="6">
    <source>
        <dbReference type="PIRSR" id="PIRSR606689-2"/>
    </source>
</evidence>